<dbReference type="FunFam" id="2.60.40.10:FF:000049">
    <property type="entry name" value="Leukocyte immunoglobulin-like receptor subfamily B member 1"/>
    <property type="match status" value="1"/>
</dbReference>
<gene>
    <name evidence="10" type="ORF">GHT09_017229</name>
    <name evidence="11" type="ORF">MONAX_5E038268</name>
</gene>
<proteinExistence type="predicted"/>
<feature type="region of interest" description="Disordered" evidence="7">
    <location>
        <begin position="190"/>
        <end position="216"/>
    </location>
</feature>
<keyword evidence="3 6" id="KW-1015">Disulfide bond</keyword>
<dbReference type="PROSITE" id="PS50835">
    <property type="entry name" value="IG_LIKE"/>
    <property type="match status" value="1"/>
</dbReference>
<dbReference type="PIRSF" id="PIRSF001979">
    <property type="entry name" value="Alpha_1B_glycoprot_prd"/>
    <property type="match status" value="1"/>
</dbReference>
<dbReference type="EMBL" id="WJEC01006688">
    <property type="protein sequence ID" value="KAF7471731.1"/>
    <property type="molecule type" value="Genomic_DNA"/>
</dbReference>
<dbReference type="EMBL" id="CABDUW010000641">
    <property type="protein sequence ID" value="VTJ72797.1"/>
    <property type="molecule type" value="Genomic_DNA"/>
</dbReference>
<feature type="signal peptide" evidence="8">
    <location>
        <begin position="1"/>
        <end position="21"/>
    </location>
</feature>
<evidence type="ECO:0000313" key="10">
    <source>
        <dbReference type="EMBL" id="KAF7471731.1"/>
    </source>
</evidence>
<feature type="chain" id="PRO_5033479117" evidence="8">
    <location>
        <begin position="22"/>
        <end position="502"/>
    </location>
</feature>
<evidence type="ECO:0000256" key="2">
    <source>
        <dbReference type="ARBA" id="ARBA00022737"/>
    </source>
</evidence>
<feature type="domain" description="Ig-like" evidence="9">
    <location>
        <begin position="410"/>
        <end position="478"/>
    </location>
</feature>
<dbReference type="InterPro" id="IPR003598">
    <property type="entry name" value="Ig_sub2"/>
</dbReference>
<evidence type="ECO:0000259" key="9">
    <source>
        <dbReference type="PROSITE" id="PS50835"/>
    </source>
</evidence>
<dbReference type="InterPro" id="IPR003599">
    <property type="entry name" value="Ig_sub"/>
</dbReference>
<accession>A0A5E4BT67</accession>
<name>A0A5E4BT67_MARMO</name>
<evidence type="ECO:0000256" key="8">
    <source>
        <dbReference type="SAM" id="SignalP"/>
    </source>
</evidence>
<evidence type="ECO:0000256" key="7">
    <source>
        <dbReference type="SAM" id="MobiDB-lite"/>
    </source>
</evidence>
<dbReference type="PANTHER" id="PTHR11738:SF186">
    <property type="entry name" value="OSTEOCLAST-ASSOCIATED IMMUNOGLOBULIN-LIKE RECEPTOR"/>
    <property type="match status" value="1"/>
</dbReference>
<feature type="disulfide bond" evidence="6">
    <location>
        <begin position="49"/>
        <end position="96"/>
    </location>
</feature>
<organism evidence="11 12">
    <name type="scientific">Marmota monax</name>
    <name type="common">Woodchuck</name>
    <dbReference type="NCBI Taxonomy" id="9995"/>
    <lineage>
        <taxon>Eukaryota</taxon>
        <taxon>Metazoa</taxon>
        <taxon>Chordata</taxon>
        <taxon>Craniata</taxon>
        <taxon>Vertebrata</taxon>
        <taxon>Euteleostomi</taxon>
        <taxon>Mammalia</taxon>
        <taxon>Eutheria</taxon>
        <taxon>Euarchontoglires</taxon>
        <taxon>Glires</taxon>
        <taxon>Rodentia</taxon>
        <taxon>Sciuromorpha</taxon>
        <taxon>Sciuridae</taxon>
        <taxon>Xerinae</taxon>
        <taxon>Marmotini</taxon>
        <taxon>Marmota</taxon>
    </lineage>
</organism>
<dbReference type="Proteomes" id="UP000662637">
    <property type="component" value="Unassembled WGS sequence"/>
</dbReference>
<dbReference type="Proteomes" id="UP000335636">
    <property type="component" value="Unassembled WGS sequence"/>
</dbReference>
<evidence type="ECO:0000256" key="6">
    <source>
        <dbReference type="PIRSR" id="PIRSR001979-1"/>
    </source>
</evidence>
<evidence type="ECO:0000256" key="1">
    <source>
        <dbReference type="ARBA" id="ARBA00022729"/>
    </source>
</evidence>
<dbReference type="SMART" id="SM00409">
    <property type="entry name" value="IG"/>
    <property type="match status" value="4"/>
</dbReference>
<feature type="disulfide bond" evidence="6">
    <location>
        <begin position="143"/>
        <end position="186"/>
    </location>
</feature>
<keyword evidence="4" id="KW-0325">Glycoprotein</keyword>
<reference evidence="10" key="2">
    <citation type="submission" date="2020-08" db="EMBL/GenBank/DDBJ databases">
        <authorList>
            <person name="Shumante A."/>
            <person name="Zimin A.V."/>
            <person name="Puiu D."/>
            <person name="Salzberg S.L."/>
        </authorList>
    </citation>
    <scope>NUCLEOTIDE SEQUENCE</scope>
    <source>
        <strain evidence="10">WC2-LM</strain>
        <tissue evidence="10">Liver</tissue>
    </source>
</reference>
<dbReference type="InterPro" id="IPR036179">
    <property type="entry name" value="Ig-like_dom_sf"/>
</dbReference>
<reference evidence="11 12" key="1">
    <citation type="submission" date="2019-04" db="EMBL/GenBank/DDBJ databases">
        <authorList>
            <person name="Alioto T."/>
            <person name="Alioto T."/>
        </authorList>
    </citation>
    <scope>NUCLEOTIDE SEQUENCE [LARGE SCALE GENOMIC DNA]</scope>
</reference>
<dbReference type="SMART" id="SM00408">
    <property type="entry name" value="IGc2"/>
    <property type="match status" value="4"/>
</dbReference>
<dbReference type="InterPro" id="IPR013783">
    <property type="entry name" value="Ig-like_fold"/>
</dbReference>
<dbReference type="AlphaFoldDB" id="A0A5E4BT67"/>
<dbReference type="Gene3D" id="2.60.40.10">
    <property type="entry name" value="Immunoglobulins"/>
    <property type="match status" value="5"/>
</dbReference>
<evidence type="ECO:0000256" key="3">
    <source>
        <dbReference type="ARBA" id="ARBA00023157"/>
    </source>
</evidence>
<dbReference type="SUPFAM" id="SSF48726">
    <property type="entry name" value="Immunoglobulin"/>
    <property type="match status" value="5"/>
</dbReference>
<dbReference type="FunFam" id="2.60.40.10:FF:000033">
    <property type="entry name" value="Killer cell immunoglobulin-like receptor"/>
    <property type="match status" value="4"/>
</dbReference>
<evidence type="ECO:0000256" key="5">
    <source>
        <dbReference type="ARBA" id="ARBA00023319"/>
    </source>
</evidence>
<keyword evidence="5" id="KW-0393">Immunoglobulin domain</keyword>
<dbReference type="InterPro" id="IPR050412">
    <property type="entry name" value="Ig-like_Receptors_ImmuneReg"/>
</dbReference>
<dbReference type="GO" id="GO:0002764">
    <property type="term" value="P:immune response-regulating signaling pathway"/>
    <property type="evidence" value="ECO:0007669"/>
    <property type="project" value="TreeGrafter"/>
</dbReference>
<dbReference type="PANTHER" id="PTHR11738">
    <property type="entry name" value="MHC CLASS I NK CELL RECEPTOR"/>
    <property type="match status" value="1"/>
</dbReference>
<keyword evidence="12" id="KW-1185">Reference proteome</keyword>
<evidence type="ECO:0000313" key="11">
    <source>
        <dbReference type="EMBL" id="VTJ72797.1"/>
    </source>
</evidence>
<dbReference type="InterPro" id="IPR016332">
    <property type="entry name" value="A1B_glyco/leuk_Ig-like_rcpt"/>
</dbReference>
<keyword evidence="2" id="KW-0677">Repeat</keyword>
<protein>
    <submittedName>
        <fullName evidence="10">Alpha-1B-glycoprotein</fullName>
    </submittedName>
</protein>
<keyword evidence="1 8" id="KW-0732">Signal</keyword>
<dbReference type="InterPro" id="IPR007110">
    <property type="entry name" value="Ig-like_dom"/>
</dbReference>
<sequence>MSVLVASLLLWGLTLDPATKAAVVFETKPSLWAEPESLLEPWANVTLRCQARRATLDFQLLKGGVMQELVHLSAPTMEHQFPLGAVTSDHQGLYRCRSRLRDGRWTALSNLLEVTGTEPLPPPWLSTEPVPWITPGLNTTLLCHGGLLGVTFLLRREGDDEFLEVAEAGQGREVTFPVHRAGNYSCSYRTHTAGDPSEPSATVSIEEMTTPPPPSLNAQFPEVLRPGDRATLICVAPLDGVHFQLRRRGEELLVPRSSTSPDRVFFHLNAADTGDSGPYTCRYRLRSEEAAWSADSAPTELVWSDETLPAPVLVVEPEGTSPATGSLVRLRCRAPRAGLRFALNREGAGGLRLSGLLSPAGPEAVFELPEVSAADTANYSCIYVDPTPPFAGSAPSAPLELRVDGLLPRPRLRALWSGPVPAGRDAVLRCESHVPDVAFELLRAGEEEPSVTFRTAGNSADLVLEFVGPQHAGNYSCRYHPWGAGSFPSGLSDPVELLVAGR</sequence>
<evidence type="ECO:0000256" key="4">
    <source>
        <dbReference type="ARBA" id="ARBA00023180"/>
    </source>
</evidence>
<dbReference type="Pfam" id="PF13895">
    <property type="entry name" value="Ig_2"/>
    <property type="match status" value="1"/>
</dbReference>
<evidence type="ECO:0000313" key="12">
    <source>
        <dbReference type="Proteomes" id="UP000335636"/>
    </source>
</evidence>